<evidence type="ECO:0000313" key="1">
    <source>
        <dbReference type="EMBL" id="WFD09849.1"/>
    </source>
</evidence>
<evidence type="ECO:0000313" key="2">
    <source>
        <dbReference type="Proteomes" id="UP001222800"/>
    </source>
</evidence>
<dbReference type="EMBL" id="CP120733">
    <property type="protein sequence ID" value="WFD09849.1"/>
    <property type="molecule type" value="Genomic_DNA"/>
</dbReference>
<organism evidence="1 2">
    <name type="scientific">Tepidibacter hydrothermalis</name>
    <dbReference type="NCBI Taxonomy" id="3036126"/>
    <lineage>
        <taxon>Bacteria</taxon>
        <taxon>Bacillati</taxon>
        <taxon>Bacillota</taxon>
        <taxon>Clostridia</taxon>
        <taxon>Peptostreptococcales</taxon>
        <taxon>Peptostreptococcaceae</taxon>
        <taxon>Tepidibacter</taxon>
    </lineage>
</organism>
<accession>A0ABY8EAC0</accession>
<sequence length="391" mass="45814">MKKHSFLITFILLSLFTFLSYSYQRENYEDVIKPYINIESESLGTIRNIEFYSISNHPSLIILSTKNEQGIDYSYLNLLDINTNKITQIDKYKSHKYLNNFVTRDHFSSYNIITACNYGIVNTEVEYDDDGLLKFNPEKQDIFKFENADSMDFKNGALFFSSKGDDLIYKQILHNDFFASFTNNNTPNQQTFYKKPLYIVNSNSLDGCLSYTKVNKDRLDLYRMYYGGESIDIFNKPLIKNIVHARELYNSYGFIGMNINSDSKLNIFMIRNQSEDQDNYKIDTIDYNTDMFGSVPSIDSLTFNEDYTLVYTSYDKNNKGKITSIGYTLHKYQQHPKTILEDENLYGPVRIQKYKVNDKYVKNIMYFTYEDGLTKVNFCDMDGNKIKSISL</sequence>
<evidence type="ECO:0008006" key="3">
    <source>
        <dbReference type="Google" id="ProtNLM"/>
    </source>
</evidence>
<protein>
    <recommendedName>
        <fullName evidence="3">Lipoprotein</fullName>
    </recommendedName>
</protein>
<keyword evidence="2" id="KW-1185">Reference proteome</keyword>
<dbReference type="RefSeq" id="WP_277731803.1">
    <property type="nucleotide sequence ID" value="NZ_CP120733.1"/>
</dbReference>
<reference evidence="1 2" key="1">
    <citation type="submission" date="2023-03" db="EMBL/GenBank/DDBJ databases">
        <title>Complete genome sequence of Tepidibacter sp. SWIR-1, isolated from a deep-sea hydrothermal vent.</title>
        <authorList>
            <person name="Li X."/>
        </authorList>
    </citation>
    <scope>NUCLEOTIDE SEQUENCE [LARGE SCALE GENOMIC DNA]</scope>
    <source>
        <strain evidence="1 2">SWIR-1</strain>
    </source>
</reference>
<dbReference type="Proteomes" id="UP001222800">
    <property type="component" value="Chromosome"/>
</dbReference>
<proteinExistence type="predicted"/>
<gene>
    <name evidence="1" type="ORF">P4S50_15835</name>
</gene>
<name>A0ABY8EAC0_9FIRM</name>